<evidence type="ECO:0000313" key="3">
    <source>
        <dbReference type="Proteomes" id="UP001189429"/>
    </source>
</evidence>
<feature type="compositionally biased region" description="Low complexity" evidence="1">
    <location>
        <begin position="38"/>
        <end position="49"/>
    </location>
</feature>
<dbReference type="PANTHER" id="PTHR11781:SF22">
    <property type="entry name" value="TYPE I IODOTHYRONINE DEIODINASE"/>
    <property type="match status" value="1"/>
</dbReference>
<evidence type="ECO:0000313" key="2">
    <source>
        <dbReference type="EMBL" id="CAK0866329.1"/>
    </source>
</evidence>
<reference evidence="2" key="1">
    <citation type="submission" date="2023-10" db="EMBL/GenBank/DDBJ databases">
        <authorList>
            <person name="Chen Y."/>
            <person name="Shah S."/>
            <person name="Dougan E. K."/>
            <person name="Thang M."/>
            <person name="Chan C."/>
        </authorList>
    </citation>
    <scope>NUCLEOTIDE SEQUENCE [LARGE SCALE GENOMIC DNA]</scope>
</reference>
<proteinExistence type="predicted"/>
<protein>
    <submittedName>
        <fullName evidence="2">Uncharacterized protein</fullName>
    </submittedName>
</protein>
<evidence type="ECO:0000256" key="1">
    <source>
        <dbReference type="SAM" id="MobiDB-lite"/>
    </source>
</evidence>
<accession>A0ABN9V0R2</accession>
<dbReference type="Proteomes" id="UP001189429">
    <property type="component" value="Unassembled WGS sequence"/>
</dbReference>
<dbReference type="PANTHER" id="PTHR11781">
    <property type="entry name" value="IODOTHYRONINE DEIODINASE"/>
    <property type="match status" value="1"/>
</dbReference>
<feature type="compositionally biased region" description="Polar residues" evidence="1">
    <location>
        <begin position="28"/>
        <end position="37"/>
    </location>
</feature>
<name>A0ABN9V0R2_9DINO</name>
<dbReference type="Gene3D" id="3.40.30.10">
    <property type="entry name" value="Glutaredoxin"/>
    <property type="match status" value="1"/>
</dbReference>
<sequence length="192" mass="20639">MWSQLTSWGPSSRHAVALTVPKFLSRPPTLTSTSQTARRPSSSVSPAPGRPLVLCMGGVCTRPATRHGAREMSLLAAEFRDKADFLLVGCTENHTGDGTPFGINNGFSGADGENNGRWSIPQPKTLQERIDSVAGLLTMIFHIPWVVDGMGNEVGDTYRAYPCRNYVVKDGVVVFEGGHGSLAQVTDHIKAC</sequence>
<dbReference type="InterPro" id="IPR000643">
    <property type="entry name" value="Iodothyronine_deiodinase"/>
</dbReference>
<gene>
    <name evidence="2" type="ORF">PCOR1329_LOCUS53529</name>
</gene>
<dbReference type="EMBL" id="CAUYUJ010016524">
    <property type="protein sequence ID" value="CAK0866329.1"/>
    <property type="molecule type" value="Genomic_DNA"/>
</dbReference>
<organism evidence="2 3">
    <name type="scientific">Prorocentrum cordatum</name>
    <dbReference type="NCBI Taxonomy" id="2364126"/>
    <lineage>
        <taxon>Eukaryota</taxon>
        <taxon>Sar</taxon>
        <taxon>Alveolata</taxon>
        <taxon>Dinophyceae</taxon>
        <taxon>Prorocentrales</taxon>
        <taxon>Prorocentraceae</taxon>
        <taxon>Prorocentrum</taxon>
    </lineage>
</organism>
<keyword evidence="3" id="KW-1185">Reference proteome</keyword>
<comment type="caution">
    <text evidence="2">The sequence shown here is derived from an EMBL/GenBank/DDBJ whole genome shotgun (WGS) entry which is preliminary data.</text>
</comment>
<dbReference type="Pfam" id="PF00837">
    <property type="entry name" value="T4_deiodinase"/>
    <property type="match status" value="1"/>
</dbReference>
<feature type="region of interest" description="Disordered" evidence="1">
    <location>
        <begin position="25"/>
        <end position="49"/>
    </location>
</feature>